<dbReference type="InterPro" id="IPR011779">
    <property type="entry name" value="SO4_adenylTrfase_lsu"/>
</dbReference>
<feature type="binding site" evidence="6">
    <location>
        <begin position="31"/>
        <end position="38"/>
    </location>
    <ligand>
        <name>GTP</name>
        <dbReference type="ChEBI" id="CHEBI:37565"/>
    </ligand>
</feature>
<dbReference type="GO" id="GO:0005524">
    <property type="term" value="F:ATP binding"/>
    <property type="evidence" value="ECO:0007669"/>
    <property type="project" value="UniProtKB-KW"/>
</dbReference>
<dbReference type="InterPro" id="IPR041757">
    <property type="entry name" value="CysN_GTP-bd"/>
</dbReference>
<dbReference type="PANTHER" id="PTHR23115">
    <property type="entry name" value="TRANSLATION FACTOR"/>
    <property type="match status" value="1"/>
</dbReference>
<comment type="subunit">
    <text evidence="6">Heterodimer composed of CysD, the smaller subunit, and CysN.</text>
</comment>
<evidence type="ECO:0000259" key="7">
    <source>
        <dbReference type="PROSITE" id="PS51722"/>
    </source>
</evidence>
<dbReference type="Pfam" id="PF00009">
    <property type="entry name" value="GTP_EFTU"/>
    <property type="match status" value="1"/>
</dbReference>
<dbReference type="PROSITE" id="PS00301">
    <property type="entry name" value="G_TR_1"/>
    <property type="match status" value="1"/>
</dbReference>
<keyword evidence="9" id="KW-1185">Reference proteome</keyword>
<keyword evidence="1 6" id="KW-0808">Transferase</keyword>
<dbReference type="NCBIfam" id="TIGR02034">
    <property type="entry name" value="CysN"/>
    <property type="match status" value="1"/>
</dbReference>
<dbReference type="InterPro" id="IPR050100">
    <property type="entry name" value="TRAFAC_GTPase_members"/>
</dbReference>
<dbReference type="InterPro" id="IPR009000">
    <property type="entry name" value="Transl_B-barrel_sf"/>
</dbReference>
<dbReference type="GO" id="GO:0005525">
    <property type="term" value="F:GTP binding"/>
    <property type="evidence" value="ECO:0007669"/>
    <property type="project" value="UniProtKB-UniRule"/>
</dbReference>
<dbReference type="InterPro" id="IPR044139">
    <property type="entry name" value="CysN_NoDQ_III"/>
</dbReference>
<keyword evidence="2 6" id="KW-0548">Nucleotidyltransferase</keyword>
<dbReference type="EMBL" id="CP030840">
    <property type="protein sequence ID" value="AXC14256.1"/>
    <property type="molecule type" value="Genomic_DNA"/>
</dbReference>
<keyword evidence="5 6" id="KW-0342">GTP-binding</keyword>
<feature type="binding site" evidence="6">
    <location>
        <begin position="162"/>
        <end position="165"/>
    </location>
    <ligand>
        <name>GTP</name>
        <dbReference type="ChEBI" id="CHEBI:37565"/>
    </ligand>
</feature>
<comment type="similarity">
    <text evidence="6">Belongs to the TRAFAC class translation factor GTPase superfamily. Classic translation factor GTPase family. CysN/NodQ subfamily.</text>
</comment>
<dbReference type="HAMAP" id="MF_00062">
    <property type="entry name" value="Sulf_adenylyltr_sub1"/>
    <property type="match status" value="1"/>
</dbReference>
<dbReference type="SUPFAM" id="SSF50447">
    <property type="entry name" value="Translation proteins"/>
    <property type="match status" value="1"/>
</dbReference>
<dbReference type="InterPro" id="IPR009001">
    <property type="entry name" value="Transl_elong_EF1A/Init_IF2_C"/>
</dbReference>
<evidence type="ECO:0000256" key="4">
    <source>
        <dbReference type="ARBA" id="ARBA00022840"/>
    </source>
</evidence>
<comment type="function">
    <text evidence="6">With CysD forms the ATP sulfurylase (ATPS) that catalyzes the adenylation of sulfate producing adenosine 5'-phosphosulfate (APS) and diphosphate, the first enzymatic step in sulfur assimilation pathway. APS synthesis involves the formation of a high-energy phosphoric-sulfuric acid anhydride bond driven by GTP hydrolysis by CysN coupled to ATP hydrolysis by CysD.</text>
</comment>
<feature type="domain" description="Tr-type G" evidence="7">
    <location>
        <begin position="22"/>
        <end position="239"/>
    </location>
</feature>
<dbReference type="InterPro" id="IPR044138">
    <property type="entry name" value="CysN_II"/>
</dbReference>
<dbReference type="CDD" id="cd03695">
    <property type="entry name" value="CysN_NodQ_II"/>
    <property type="match status" value="1"/>
</dbReference>
<dbReference type="CDD" id="cd04166">
    <property type="entry name" value="CysN_ATPS"/>
    <property type="match status" value="1"/>
</dbReference>
<evidence type="ECO:0000256" key="2">
    <source>
        <dbReference type="ARBA" id="ARBA00022695"/>
    </source>
</evidence>
<dbReference type="Proteomes" id="UP000253606">
    <property type="component" value="Chromosome"/>
</dbReference>
<dbReference type="GO" id="GO:0070814">
    <property type="term" value="P:hydrogen sulfide biosynthetic process"/>
    <property type="evidence" value="ECO:0007669"/>
    <property type="project" value="UniProtKB-UniRule"/>
</dbReference>
<dbReference type="GO" id="GO:0003924">
    <property type="term" value="F:GTPase activity"/>
    <property type="evidence" value="ECO:0007669"/>
    <property type="project" value="InterPro"/>
</dbReference>
<dbReference type="InterPro" id="IPR027417">
    <property type="entry name" value="P-loop_NTPase"/>
</dbReference>
<dbReference type="Gene3D" id="3.40.50.300">
    <property type="entry name" value="P-loop containing nucleotide triphosphate hydrolases"/>
    <property type="match status" value="1"/>
</dbReference>
<sequence length="569" mass="61422">MATETLAPAFLIEDFLAQERSKDMLRFSTAGSVDDGKSTLIGRLLYDTQSVYEDQVRSIEGKGTTAPGQIDFALLTDGLRAEREQGITIDVAYRYFSTARRKFIIADTPGHEQYTRNMATGASTADAAVVLLDARKGVLSQSRRHAYIASLLGVRHILVAVNKMDLVDYDEDTFRTIELDFGEVLKQIAADTGSPVQPIFVPVSALAGDNVVHGSGAMPWYRGPSLLELLETLPASIDTRNAPLRFPVQRVLRPDQDFRGFAGQIASGTVRPGDTVTVLPSGRSAQVTRIVTYDGDLAEAYAPLSITLTLSHELDISRGDLLVAAETPAIVARGCKAALVWMDGHTLERNRRYLLKHTSQTVPAVIAAVDYRTDIRSLAHEPAETLEMNGLGVATVQLVRPIPLDRYVDNRITGAFILIDAETNSTVAAGMVTEVLGREMDGVISELPVGAVSAGERAARWGHHGGILALNGPSEWIDRVERSLFVTHAVTIRCLEVRQAEWAAQSGLLALLVTIADGEWLRAEVNGQQIVASSVDPEAGLAALHQLLATSGVMAGAHAVGSSEESERR</sequence>
<keyword evidence="4 6" id="KW-0067">ATP-binding</keyword>
<reference evidence="8 9" key="1">
    <citation type="journal article" date="2018" name="Front. Microbiol.">
        <title>Hydrolytic Capabilities as a Key to Environmental Success: Chitinolytic and Cellulolytic Acidobacteria From Acidic Sub-arctic Soils and Boreal Peatlands.</title>
        <authorList>
            <person name="Belova S.E."/>
            <person name="Ravin N.V."/>
            <person name="Pankratov T.A."/>
            <person name="Rakitin A.L."/>
            <person name="Ivanova A.A."/>
            <person name="Beletsky A.V."/>
            <person name="Mardanov A.V."/>
            <person name="Sinninghe Damste J.S."/>
            <person name="Dedysh S.N."/>
        </authorList>
    </citation>
    <scope>NUCLEOTIDE SEQUENCE [LARGE SCALE GENOMIC DNA]</scope>
    <source>
        <strain evidence="8 9">SBC82</strain>
    </source>
</reference>
<dbReference type="AlphaFoldDB" id="A0A2Z5G6S6"/>
<organism evidence="8 9">
    <name type="scientific">Acidisarcina polymorpha</name>
    <dbReference type="NCBI Taxonomy" id="2211140"/>
    <lineage>
        <taxon>Bacteria</taxon>
        <taxon>Pseudomonadati</taxon>
        <taxon>Acidobacteriota</taxon>
        <taxon>Terriglobia</taxon>
        <taxon>Terriglobales</taxon>
        <taxon>Acidobacteriaceae</taxon>
        <taxon>Acidisarcina</taxon>
    </lineage>
</organism>
<evidence type="ECO:0000313" key="9">
    <source>
        <dbReference type="Proteomes" id="UP000253606"/>
    </source>
</evidence>
<dbReference type="InterPro" id="IPR054696">
    <property type="entry name" value="GTP-eEF1A_C"/>
</dbReference>
<accession>A0A2Z5G6S6</accession>
<keyword evidence="3 6" id="KW-0547">Nucleotide-binding</keyword>
<dbReference type="InterPro" id="IPR031157">
    <property type="entry name" value="G_TR_CS"/>
</dbReference>
<protein>
    <recommendedName>
        <fullName evidence="6">Sulfate adenylyltransferase subunit 1</fullName>
        <ecNumber evidence="6">2.7.7.4</ecNumber>
    </recommendedName>
    <alternativeName>
        <fullName evidence="6">ATP-sulfurylase large subunit</fullName>
    </alternativeName>
    <alternativeName>
        <fullName evidence="6">Sulfate adenylate transferase</fullName>
        <shortName evidence="6">SAT</shortName>
    </alternativeName>
</protein>
<dbReference type="SUPFAM" id="SSF50465">
    <property type="entry name" value="EF-Tu/eEF-1alpha/eIF2-gamma C-terminal domain"/>
    <property type="match status" value="1"/>
</dbReference>
<dbReference type="EC" id="2.7.7.4" evidence="6"/>
<evidence type="ECO:0000256" key="3">
    <source>
        <dbReference type="ARBA" id="ARBA00022741"/>
    </source>
</evidence>
<dbReference type="RefSeq" id="WP_114209070.1">
    <property type="nucleotide sequence ID" value="NZ_CP030840.1"/>
</dbReference>
<dbReference type="Gene3D" id="2.40.30.10">
    <property type="entry name" value="Translation factors"/>
    <property type="match status" value="2"/>
</dbReference>
<dbReference type="PROSITE" id="PS51722">
    <property type="entry name" value="G_TR_2"/>
    <property type="match status" value="1"/>
</dbReference>
<dbReference type="InterPro" id="IPR000795">
    <property type="entry name" value="T_Tr_GTP-bd_dom"/>
</dbReference>
<gene>
    <name evidence="6" type="primary">cysN</name>
    <name evidence="8" type="ORF">ACPOL_4994</name>
</gene>
<dbReference type="UniPathway" id="UPA00140">
    <property type="reaction ID" value="UER00204"/>
</dbReference>
<dbReference type="FunFam" id="3.40.50.300:FF:000119">
    <property type="entry name" value="Sulfate adenylyltransferase subunit 1"/>
    <property type="match status" value="1"/>
</dbReference>
<dbReference type="SUPFAM" id="SSF52540">
    <property type="entry name" value="P-loop containing nucleoside triphosphate hydrolases"/>
    <property type="match status" value="1"/>
</dbReference>
<dbReference type="GO" id="GO:0004781">
    <property type="term" value="F:sulfate adenylyltransferase (ATP) activity"/>
    <property type="evidence" value="ECO:0007669"/>
    <property type="project" value="UniProtKB-UniRule"/>
</dbReference>
<evidence type="ECO:0000256" key="6">
    <source>
        <dbReference type="HAMAP-Rule" id="MF_00062"/>
    </source>
</evidence>
<evidence type="ECO:0000256" key="5">
    <source>
        <dbReference type="ARBA" id="ARBA00023134"/>
    </source>
</evidence>
<dbReference type="GO" id="GO:0000103">
    <property type="term" value="P:sulfate assimilation"/>
    <property type="evidence" value="ECO:0007669"/>
    <property type="project" value="UniProtKB-UniRule"/>
</dbReference>
<comment type="pathway">
    <text evidence="6">Sulfur metabolism; hydrogen sulfide biosynthesis; sulfite from sulfate: step 1/3.</text>
</comment>
<proteinExistence type="inferred from homology"/>
<dbReference type="PRINTS" id="PR00315">
    <property type="entry name" value="ELONGATNFCT"/>
</dbReference>
<evidence type="ECO:0000313" key="8">
    <source>
        <dbReference type="EMBL" id="AXC14256.1"/>
    </source>
</evidence>
<dbReference type="CDD" id="cd04095">
    <property type="entry name" value="CysN_NoDQ_III"/>
    <property type="match status" value="1"/>
</dbReference>
<feature type="binding site" evidence="6">
    <location>
        <begin position="107"/>
        <end position="111"/>
    </location>
    <ligand>
        <name>GTP</name>
        <dbReference type="ChEBI" id="CHEBI:37565"/>
    </ligand>
</feature>
<dbReference type="OrthoDB" id="9804504at2"/>
<name>A0A2Z5G6S6_9BACT</name>
<evidence type="ECO:0000256" key="1">
    <source>
        <dbReference type="ARBA" id="ARBA00022679"/>
    </source>
</evidence>
<dbReference type="KEGG" id="abas:ACPOL_4994"/>
<dbReference type="NCBIfam" id="NF003478">
    <property type="entry name" value="PRK05124.1"/>
    <property type="match status" value="1"/>
</dbReference>
<dbReference type="Pfam" id="PF22594">
    <property type="entry name" value="GTP-eEF1A_C"/>
    <property type="match status" value="1"/>
</dbReference>
<comment type="catalytic activity">
    <reaction evidence="6">
        <text>sulfate + ATP + H(+) = adenosine 5'-phosphosulfate + diphosphate</text>
        <dbReference type="Rhea" id="RHEA:18133"/>
        <dbReference type="ChEBI" id="CHEBI:15378"/>
        <dbReference type="ChEBI" id="CHEBI:16189"/>
        <dbReference type="ChEBI" id="CHEBI:30616"/>
        <dbReference type="ChEBI" id="CHEBI:33019"/>
        <dbReference type="ChEBI" id="CHEBI:58243"/>
        <dbReference type="EC" id="2.7.7.4"/>
    </reaction>
</comment>